<dbReference type="Pfam" id="PF10373">
    <property type="entry name" value="EST1_DNA_bind"/>
    <property type="match status" value="1"/>
</dbReference>
<evidence type="ECO:0000313" key="3">
    <source>
        <dbReference type="EMBL" id="KGQ03278.1"/>
    </source>
</evidence>
<feature type="region of interest" description="Disordered" evidence="1">
    <location>
        <begin position="1"/>
        <end position="54"/>
    </location>
</feature>
<dbReference type="PANTHER" id="PTHR15696:SF0">
    <property type="entry name" value="TELOMERASE-BINDING PROTEIN EST1A"/>
    <property type="match status" value="1"/>
</dbReference>
<dbReference type="InterPro" id="IPR045153">
    <property type="entry name" value="Est1/Ebs1-like"/>
</dbReference>
<reference evidence="3 4" key="1">
    <citation type="submission" date="2012-10" db="EMBL/GenBank/DDBJ databases">
        <title>Genome sequencing and analysis of entomopathogenic fungi Beauveria bassiana D1-5.</title>
        <authorList>
            <person name="Li Q."/>
            <person name="Wang L."/>
            <person name="Zhang Z."/>
            <person name="Wang Q."/>
            <person name="Ren J."/>
            <person name="Wang M."/>
            <person name="Xu W."/>
            <person name="Wang J."/>
            <person name="Lu Y."/>
            <person name="Du Q."/>
            <person name="Sun Z."/>
        </authorList>
    </citation>
    <scope>NUCLEOTIDE SEQUENCE [LARGE SCALE GENOMIC DNA]</scope>
    <source>
        <strain evidence="3 4">D1-5</strain>
    </source>
</reference>
<organism evidence="3 4">
    <name type="scientific">Beauveria bassiana D1-5</name>
    <dbReference type="NCBI Taxonomy" id="1245745"/>
    <lineage>
        <taxon>Eukaryota</taxon>
        <taxon>Fungi</taxon>
        <taxon>Dikarya</taxon>
        <taxon>Ascomycota</taxon>
        <taxon>Pezizomycotina</taxon>
        <taxon>Sordariomycetes</taxon>
        <taxon>Hypocreomycetidae</taxon>
        <taxon>Hypocreales</taxon>
        <taxon>Cordycipitaceae</taxon>
        <taxon>Beauveria</taxon>
    </lineage>
</organism>
<dbReference type="InterPro" id="IPR011990">
    <property type="entry name" value="TPR-like_helical_dom_sf"/>
</dbReference>
<evidence type="ECO:0000256" key="1">
    <source>
        <dbReference type="SAM" id="MobiDB-lite"/>
    </source>
</evidence>
<dbReference type="AlphaFoldDB" id="A0A0A2V712"/>
<dbReference type="InterPro" id="IPR018834">
    <property type="entry name" value="DNA/RNA-bd_Est1-type"/>
</dbReference>
<dbReference type="Gene3D" id="1.25.40.10">
    <property type="entry name" value="Tetratricopeptide repeat domain"/>
    <property type="match status" value="1"/>
</dbReference>
<dbReference type="GO" id="GO:0070034">
    <property type="term" value="F:telomerase RNA binding"/>
    <property type="evidence" value="ECO:0007669"/>
    <property type="project" value="TreeGrafter"/>
</dbReference>
<feature type="compositionally biased region" description="Low complexity" evidence="1">
    <location>
        <begin position="20"/>
        <end position="33"/>
    </location>
</feature>
<feature type="region of interest" description="Disordered" evidence="1">
    <location>
        <begin position="74"/>
        <end position="93"/>
    </location>
</feature>
<dbReference type="STRING" id="1245745.A0A0A2V712"/>
<feature type="domain" description="DNA/RNA-binding" evidence="2">
    <location>
        <begin position="186"/>
        <end position="280"/>
    </location>
</feature>
<dbReference type="Proteomes" id="UP000030106">
    <property type="component" value="Unassembled WGS sequence"/>
</dbReference>
<dbReference type="EMBL" id="ANFO01001255">
    <property type="protein sequence ID" value="KGQ03278.1"/>
    <property type="molecule type" value="Genomic_DNA"/>
</dbReference>
<evidence type="ECO:0000259" key="2">
    <source>
        <dbReference type="Pfam" id="PF10373"/>
    </source>
</evidence>
<sequence length="292" mass="33091">MEGDQRGDPVHSPKRKGTRSPSASPDPGSPAHATSNSSQRHNGIATLAADDVGRGDATYQQASLELLKLRDNMMSDSSSVDSQESEESTDTKLPLQEVHPADIALVPGFCLLREPPIEPSSQEYVVSEVVSIYDVLKAVEDKCVSVISSERTNISDSERKHYEYRMAIEDTDKQVKDTWTDISRYWYSKAVDRNPMVGRLYHHLGVFCRHDILRQVYYYNKCLYAIIPFPSARSSMMTLFGSILKRKLDLDRCDEEFIRVNAILFSGQKADELDRSMAAFIGVFRLKHRYEE</sequence>
<dbReference type="GO" id="GO:0005697">
    <property type="term" value="C:telomerase holoenzyme complex"/>
    <property type="evidence" value="ECO:0007669"/>
    <property type="project" value="TreeGrafter"/>
</dbReference>
<protein>
    <recommendedName>
        <fullName evidence="2">DNA/RNA-binding domain-containing protein</fullName>
    </recommendedName>
</protein>
<proteinExistence type="predicted"/>
<dbReference type="PANTHER" id="PTHR15696">
    <property type="entry name" value="SMG-7 SUPPRESSOR WITH MORPHOLOGICAL EFFECT ON GENITALIA PROTEIN 7"/>
    <property type="match status" value="1"/>
</dbReference>
<comment type="caution">
    <text evidence="3">The sequence shown here is derived from an EMBL/GenBank/DDBJ whole genome shotgun (WGS) entry which is preliminary data.</text>
</comment>
<dbReference type="HOGENOM" id="CLU_953126_0_0_1"/>
<dbReference type="GO" id="GO:0042162">
    <property type="term" value="F:telomeric DNA binding"/>
    <property type="evidence" value="ECO:0007669"/>
    <property type="project" value="TreeGrafter"/>
</dbReference>
<name>A0A0A2V712_BEABA</name>
<dbReference type="GO" id="GO:0000184">
    <property type="term" value="P:nuclear-transcribed mRNA catabolic process, nonsense-mediated decay"/>
    <property type="evidence" value="ECO:0007669"/>
    <property type="project" value="TreeGrafter"/>
</dbReference>
<feature type="compositionally biased region" description="Basic and acidic residues" evidence="1">
    <location>
        <begin position="1"/>
        <end position="11"/>
    </location>
</feature>
<dbReference type="SUPFAM" id="SSF48452">
    <property type="entry name" value="TPR-like"/>
    <property type="match status" value="1"/>
</dbReference>
<evidence type="ECO:0000313" key="4">
    <source>
        <dbReference type="Proteomes" id="UP000030106"/>
    </source>
</evidence>
<accession>A0A0A2V712</accession>
<gene>
    <name evidence="3" type="ORF">BBAD15_g11491</name>
</gene>